<dbReference type="SUPFAM" id="SSF50249">
    <property type="entry name" value="Nucleic acid-binding proteins"/>
    <property type="match status" value="1"/>
</dbReference>
<evidence type="ECO:0000256" key="2">
    <source>
        <dbReference type="PROSITE-ProRule" id="PRU00252"/>
    </source>
</evidence>
<proteinExistence type="predicted"/>
<organism evidence="3 4">
    <name type="scientific">Hungatella hominis</name>
    <dbReference type="NCBI Taxonomy" id="2763050"/>
    <lineage>
        <taxon>Bacteria</taxon>
        <taxon>Bacillati</taxon>
        <taxon>Bacillota</taxon>
        <taxon>Clostridia</taxon>
        <taxon>Lachnospirales</taxon>
        <taxon>Lachnospiraceae</taxon>
        <taxon>Hungatella</taxon>
    </lineage>
</organism>
<dbReference type="Pfam" id="PF00436">
    <property type="entry name" value="SSB"/>
    <property type="match status" value="1"/>
</dbReference>
<comment type="caution">
    <text evidence="3">The sequence shown here is derived from an EMBL/GenBank/DDBJ whole genome shotgun (WGS) entry which is preliminary data.</text>
</comment>
<sequence length="210" mass="24277">MEKHMFKQENGENSYIKITGEVGQEPCYSHTSFGERFYEVAVEVKRLSGNIDKVPVILPERFCSQLKAGRHVGIRGQLRTHSKDVGNHRQVLLRIFAREVWEAQDYDKGINQVELNGFLCKEPIYRRTPLNREITDLMVAVNRPYGKSDYIPCICWGKDARKAGGKKVGEPIHILGRMQNRKYVKQFPMGGQEEMVTYEISVMKILDDRE</sequence>
<dbReference type="GO" id="GO:0003677">
    <property type="term" value="F:DNA binding"/>
    <property type="evidence" value="ECO:0007669"/>
    <property type="project" value="UniProtKB-KW"/>
</dbReference>
<accession>A0ABR7HFX8</accession>
<gene>
    <name evidence="3" type="ORF">H8S75_29500</name>
</gene>
<evidence type="ECO:0000256" key="1">
    <source>
        <dbReference type="ARBA" id="ARBA00023125"/>
    </source>
</evidence>
<name>A0ABR7HFX8_9FIRM</name>
<dbReference type="NCBIfam" id="NF004476">
    <property type="entry name" value="PRK05813.1"/>
    <property type="match status" value="1"/>
</dbReference>
<dbReference type="Proteomes" id="UP000634672">
    <property type="component" value="Unassembled WGS sequence"/>
</dbReference>
<protein>
    <submittedName>
        <fullName evidence="3">Single-stranded DNA-binding protein</fullName>
    </submittedName>
</protein>
<keyword evidence="1 2" id="KW-0238">DNA-binding</keyword>
<dbReference type="PROSITE" id="PS50935">
    <property type="entry name" value="SSB"/>
    <property type="match status" value="2"/>
</dbReference>
<dbReference type="Gene3D" id="2.40.50.140">
    <property type="entry name" value="Nucleic acid-binding proteins"/>
    <property type="match status" value="2"/>
</dbReference>
<evidence type="ECO:0000313" key="4">
    <source>
        <dbReference type="Proteomes" id="UP000634672"/>
    </source>
</evidence>
<dbReference type="CDD" id="cd04496">
    <property type="entry name" value="SSB_OBF"/>
    <property type="match status" value="1"/>
</dbReference>
<keyword evidence="4" id="KW-1185">Reference proteome</keyword>
<dbReference type="RefSeq" id="WP_187024568.1">
    <property type="nucleotide sequence ID" value="NZ_JACOPB010000025.1"/>
</dbReference>
<dbReference type="InterPro" id="IPR012340">
    <property type="entry name" value="NA-bd_OB-fold"/>
</dbReference>
<evidence type="ECO:0000313" key="3">
    <source>
        <dbReference type="EMBL" id="MBC5712058.1"/>
    </source>
</evidence>
<dbReference type="EMBL" id="JACOPB010000025">
    <property type="protein sequence ID" value="MBC5712058.1"/>
    <property type="molecule type" value="Genomic_DNA"/>
</dbReference>
<reference evidence="3 4" key="1">
    <citation type="submission" date="2020-08" db="EMBL/GenBank/DDBJ databases">
        <title>Genome public.</title>
        <authorList>
            <person name="Liu C."/>
            <person name="Sun Q."/>
        </authorList>
    </citation>
    <scope>NUCLEOTIDE SEQUENCE [LARGE SCALE GENOMIC DNA]</scope>
    <source>
        <strain evidence="3 4">NSJ-66</strain>
    </source>
</reference>
<dbReference type="InterPro" id="IPR000424">
    <property type="entry name" value="Primosome_PriB/ssb"/>
</dbReference>